<dbReference type="Gene3D" id="2.60.120.260">
    <property type="entry name" value="Galactose-binding domain-like"/>
    <property type="match status" value="1"/>
</dbReference>
<dbReference type="InterPro" id="IPR026891">
    <property type="entry name" value="Fn3-like"/>
</dbReference>
<comment type="caution">
    <text evidence="12">The sequence shown here is derived from an EMBL/GenBank/DDBJ whole genome shotgun (WGS) entry which is preliminary data.</text>
</comment>
<dbReference type="Pfam" id="PF01915">
    <property type="entry name" value="Glyco_hydro_3_C"/>
    <property type="match status" value="1"/>
</dbReference>
<dbReference type="FunFam" id="3.20.20.300:FF:000006">
    <property type="entry name" value="Beta-glucosidase H"/>
    <property type="match status" value="1"/>
</dbReference>
<dbReference type="Pfam" id="PF07691">
    <property type="entry name" value="PA14"/>
    <property type="match status" value="1"/>
</dbReference>
<dbReference type="SUPFAM" id="SSF52279">
    <property type="entry name" value="Beta-D-glucan exohydrolase, C-terminal domain"/>
    <property type="match status" value="1"/>
</dbReference>
<dbReference type="AlphaFoldDB" id="A0A9W9CS34"/>
<comment type="pathway">
    <text evidence="2 10">Glycan metabolism; cellulose degradation.</text>
</comment>
<dbReference type="GO" id="GO:0008422">
    <property type="term" value="F:beta-glucosidase activity"/>
    <property type="evidence" value="ECO:0007669"/>
    <property type="project" value="UniProtKB-EC"/>
</dbReference>
<dbReference type="SMART" id="SM01217">
    <property type="entry name" value="Fn3_like"/>
    <property type="match status" value="1"/>
</dbReference>
<dbReference type="InterPro" id="IPR002772">
    <property type="entry name" value="Glyco_hydro_3_C"/>
</dbReference>
<comment type="catalytic activity">
    <reaction evidence="1 10">
        <text>Hydrolysis of terminal, non-reducing beta-D-glucosyl residues with release of beta-D-glucose.</text>
        <dbReference type="EC" id="3.2.1.21"/>
    </reaction>
</comment>
<evidence type="ECO:0000313" key="13">
    <source>
        <dbReference type="Proteomes" id="UP001140560"/>
    </source>
</evidence>
<feature type="domain" description="PA14" evidence="11">
    <location>
        <begin position="395"/>
        <end position="555"/>
    </location>
</feature>
<gene>
    <name evidence="12" type="primary">BGL1</name>
    <name evidence="12" type="ORF">N0V83_000521</name>
</gene>
<dbReference type="GO" id="GO:0030245">
    <property type="term" value="P:cellulose catabolic process"/>
    <property type="evidence" value="ECO:0007669"/>
    <property type="project" value="UniProtKB-KW"/>
</dbReference>
<evidence type="ECO:0000256" key="8">
    <source>
        <dbReference type="ARBA" id="ARBA00023295"/>
    </source>
</evidence>
<evidence type="ECO:0000256" key="4">
    <source>
        <dbReference type="ARBA" id="ARBA00022801"/>
    </source>
</evidence>
<dbReference type="FunFam" id="2.60.40.10:FF:000495">
    <property type="entry name" value="Periplasmic beta-glucosidase"/>
    <property type="match status" value="1"/>
</dbReference>
<dbReference type="PRINTS" id="PR00133">
    <property type="entry name" value="GLHYDRLASE3"/>
</dbReference>
<dbReference type="Pfam" id="PF14310">
    <property type="entry name" value="Fn3-like"/>
    <property type="match status" value="1"/>
</dbReference>
<dbReference type="InterPro" id="IPR050288">
    <property type="entry name" value="Cellulose_deg_GH3"/>
</dbReference>
<dbReference type="Gene3D" id="3.40.50.1700">
    <property type="entry name" value="Glycoside hydrolase family 3 C-terminal domain"/>
    <property type="match status" value="1"/>
</dbReference>
<dbReference type="SUPFAM" id="SSF51445">
    <property type="entry name" value="(Trans)glycosidases"/>
    <property type="match status" value="1"/>
</dbReference>
<dbReference type="EC" id="3.2.1.21" evidence="10"/>
<organism evidence="12 13">
    <name type="scientific">Neocucurbitaria cava</name>
    <dbReference type="NCBI Taxonomy" id="798079"/>
    <lineage>
        <taxon>Eukaryota</taxon>
        <taxon>Fungi</taxon>
        <taxon>Dikarya</taxon>
        <taxon>Ascomycota</taxon>
        <taxon>Pezizomycotina</taxon>
        <taxon>Dothideomycetes</taxon>
        <taxon>Pleosporomycetidae</taxon>
        <taxon>Pleosporales</taxon>
        <taxon>Pleosporineae</taxon>
        <taxon>Cucurbitariaceae</taxon>
        <taxon>Neocucurbitaria</taxon>
    </lineage>
</organism>
<evidence type="ECO:0000259" key="11">
    <source>
        <dbReference type="PROSITE" id="PS51820"/>
    </source>
</evidence>
<proteinExistence type="inferred from homology"/>
<dbReference type="InterPro" id="IPR017853">
    <property type="entry name" value="GH"/>
</dbReference>
<dbReference type="PANTHER" id="PTHR42715:SF27">
    <property type="entry name" value="BETA-GLUCOSIDASE-RELATED"/>
    <property type="match status" value="1"/>
</dbReference>
<keyword evidence="9 10" id="KW-0624">Polysaccharide degradation</keyword>
<evidence type="ECO:0000256" key="9">
    <source>
        <dbReference type="ARBA" id="ARBA00023326"/>
    </source>
</evidence>
<accession>A0A9W9CS34</accession>
<dbReference type="InterPro" id="IPR001764">
    <property type="entry name" value="Glyco_hydro_3_N"/>
</dbReference>
<keyword evidence="8 10" id="KW-0326">Glycosidase</keyword>
<dbReference type="InterPro" id="IPR013783">
    <property type="entry name" value="Ig-like_fold"/>
</dbReference>
<evidence type="ECO:0000256" key="3">
    <source>
        <dbReference type="ARBA" id="ARBA00005336"/>
    </source>
</evidence>
<evidence type="ECO:0000256" key="7">
    <source>
        <dbReference type="ARBA" id="ARBA00023277"/>
    </source>
</evidence>
<keyword evidence="7 10" id="KW-0119">Carbohydrate metabolism</keyword>
<dbReference type="InterPro" id="IPR019800">
    <property type="entry name" value="Glyco_hydro_3_AS"/>
</dbReference>
<dbReference type="PANTHER" id="PTHR42715">
    <property type="entry name" value="BETA-GLUCOSIDASE"/>
    <property type="match status" value="1"/>
</dbReference>
<keyword evidence="13" id="KW-1185">Reference proteome</keyword>
<dbReference type="EMBL" id="JAPEUY010000001">
    <property type="protein sequence ID" value="KAJ4377692.1"/>
    <property type="molecule type" value="Genomic_DNA"/>
</dbReference>
<dbReference type="Gene3D" id="2.60.40.10">
    <property type="entry name" value="Immunoglobulins"/>
    <property type="match status" value="1"/>
</dbReference>
<keyword evidence="6" id="KW-0325">Glycoprotein</keyword>
<evidence type="ECO:0000256" key="2">
    <source>
        <dbReference type="ARBA" id="ARBA00004987"/>
    </source>
</evidence>
<dbReference type="Gene3D" id="3.20.20.300">
    <property type="entry name" value="Glycoside hydrolase, family 3, N-terminal domain"/>
    <property type="match status" value="1"/>
</dbReference>
<keyword evidence="4 10" id="KW-0378">Hydrolase</keyword>
<evidence type="ECO:0000256" key="6">
    <source>
        <dbReference type="ARBA" id="ARBA00023180"/>
    </source>
</evidence>
<comment type="similarity">
    <text evidence="3 10">Belongs to the glycosyl hydrolase 3 family.</text>
</comment>
<evidence type="ECO:0000256" key="10">
    <source>
        <dbReference type="RuleBase" id="RU361161"/>
    </source>
</evidence>
<sequence>MHALDVEEIVSQLGLDEKISLLSGGSFWGTKSIPHLKIPALRFSDGPNGVRGIRFWNGPPAACLPCGTALAATWDTNLIKEAGRLMGTEAIAKGVHVSLGPTINMQRSPIGGRGFESYSEDPVLAGNMAASIIDGVQSKGVASCIKHFVCNDIEHERQAIDCRVSERALREIYLMPFQIAQRDSKPKAYMTSYNKVNGLHVSENQRLLQHVLRDEWGFDGFIMSDWFGTYSATESVRAGLDIEMPGPPRVRGTNINVSLGNRKLAEHEVDERIRNLINLVNRVVPLGIEENAPEGQLERPKEVAPQLRKLAADSIVLLKNEGSVLPLNRNRSTAVIGPNATVAIYSGGGSASLKPYWLVTPLEGIAQYVPEVKYAEGTTNYKQLPVLSRLTKTSHGKPGCTAKFFNEPHGDKNRICRDEIYTDVSEMLLVDYAHPDISPELFYMDLESTLTPEVSGEYEFGCSVRGTAKLYIDGELIVDNATKQRQGSTFLGAGTLEERGSKVLEAGKTYQVVLRFGSSLTQKVKKKGATAMRGGGVRVGGCLKVDPVAELDKAVELAKGVDQVVICAGLSGEWESEGFDRPDMDLPMLQNRLISAVAAVNANTVVVNQSGTPITMPWIKEVPVVVQAWYGGNETGNGIADVLFGAVNPAGKLSLSFPVRNEDNPAFLNQRSEKGVCVYGEDVYVGYRYYERTKRDVLFPFGHGLSYTNFSFSDLSIQSDLVSLRVSLTVKNSGDRAGAEVVQLYISQVECPITRPPKELKGFEKTFLQPGEQKQIEIEMQTKYATSYWDEERDQWASEKGEYKVFVGNSSVNVLLKGSFTVSKSTWWRGL</sequence>
<evidence type="ECO:0000313" key="12">
    <source>
        <dbReference type="EMBL" id="KAJ4377692.1"/>
    </source>
</evidence>
<dbReference type="PROSITE" id="PS51820">
    <property type="entry name" value="PA14"/>
    <property type="match status" value="1"/>
</dbReference>
<dbReference type="OrthoDB" id="47059at2759"/>
<dbReference type="SMART" id="SM00758">
    <property type="entry name" value="PA14"/>
    <property type="match status" value="1"/>
</dbReference>
<dbReference type="InterPro" id="IPR037524">
    <property type="entry name" value="PA14/GLEYA"/>
</dbReference>
<dbReference type="InterPro" id="IPR011658">
    <property type="entry name" value="PA14_dom"/>
</dbReference>
<evidence type="ECO:0000256" key="1">
    <source>
        <dbReference type="ARBA" id="ARBA00000448"/>
    </source>
</evidence>
<protein>
    <recommendedName>
        <fullName evidence="10">beta-glucosidase</fullName>
        <ecNumber evidence="10">3.2.1.21</ecNumber>
    </recommendedName>
</protein>
<reference evidence="12" key="1">
    <citation type="submission" date="2022-10" db="EMBL/GenBank/DDBJ databases">
        <title>Tapping the CABI collections for fungal endophytes: first genome assemblies for Collariella, Neodidymelliopsis, Ascochyta clinopodiicola, Didymella pomorum, Didymosphaeria variabile, Neocosmospora piperis and Neocucurbitaria cava.</title>
        <authorList>
            <person name="Hill R."/>
        </authorList>
    </citation>
    <scope>NUCLEOTIDE SEQUENCE</scope>
    <source>
        <strain evidence="12">IMI 356814</strain>
    </source>
</reference>
<dbReference type="Pfam" id="PF00933">
    <property type="entry name" value="Glyco_hydro_3"/>
    <property type="match status" value="1"/>
</dbReference>
<name>A0A9W9CS34_9PLEO</name>
<dbReference type="Proteomes" id="UP001140560">
    <property type="component" value="Unassembled WGS sequence"/>
</dbReference>
<dbReference type="PROSITE" id="PS00775">
    <property type="entry name" value="GLYCOSYL_HYDROL_F3"/>
    <property type="match status" value="1"/>
</dbReference>
<dbReference type="InterPro" id="IPR036962">
    <property type="entry name" value="Glyco_hydro_3_N_sf"/>
</dbReference>
<keyword evidence="5" id="KW-0136">Cellulose degradation</keyword>
<dbReference type="InterPro" id="IPR036881">
    <property type="entry name" value="Glyco_hydro_3_C_sf"/>
</dbReference>
<evidence type="ECO:0000256" key="5">
    <source>
        <dbReference type="ARBA" id="ARBA00023001"/>
    </source>
</evidence>